<evidence type="ECO:0008006" key="4">
    <source>
        <dbReference type="Google" id="ProtNLM"/>
    </source>
</evidence>
<keyword evidence="1" id="KW-0472">Membrane</keyword>
<dbReference type="RefSeq" id="WP_156817546.1">
    <property type="nucleotide sequence ID" value="NZ_BMXD01000012.1"/>
</dbReference>
<keyword evidence="1" id="KW-0812">Transmembrane</keyword>
<protein>
    <recommendedName>
        <fullName evidence="4">Phage abortive infection protein</fullName>
    </recommendedName>
</protein>
<proteinExistence type="predicted"/>
<feature type="transmembrane region" description="Helical" evidence="1">
    <location>
        <begin position="20"/>
        <end position="42"/>
    </location>
</feature>
<evidence type="ECO:0000256" key="1">
    <source>
        <dbReference type="SAM" id="Phobius"/>
    </source>
</evidence>
<keyword evidence="3" id="KW-1185">Reference proteome</keyword>
<evidence type="ECO:0000313" key="2">
    <source>
        <dbReference type="EMBL" id="MFC3290479.1"/>
    </source>
</evidence>
<dbReference type="EMBL" id="JBHRUH010000001">
    <property type="protein sequence ID" value="MFC3290479.1"/>
    <property type="molecule type" value="Genomic_DNA"/>
</dbReference>
<reference evidence="3" key="1">
    <citation type="journal article" date="2019" name="Int. J. Syst. Evol. Microbiol.">
        <title>The Global Catalogue of Microorganisms (GCM) 10K type strain sequencing project: providing services to taxonomists for standard genome sequencing and annotation.</title>
        <authorList>
            <consortium name="The Broad Institute Genomics Platform"/>
            <consortium name="The Broad Institute Genome Sequencing Center for Infectious Disease"/>
            <person name="Wu L."/>
            <person name="Ma J."/>
        </authorList>
    </citation>
    <scope>NUCLEOTIDE SEQUENCE [LARGE SCALE GENOMIC DNA]</scope>
    <source>
        <strain evidence="3">KCTC 12847</strain>
    </source>
</reference>
<sequence>MAQENSEPIEKPRGGLRLSWSIIIAALVALALLVLPWLAYVAHFGELDVSNDQAYWAQLGDYIGGITNPALTFVTFLALLWTIRIQQSEFALTRTELSEAAKAAKKQADHFENEAKKLDIYRVIETLSTRANKTINNQNIIDKYAFGHYIHHENKTQVEKLLKERYSSSHHFELRNTIDFIASDLDRLKEALIAYSRLADSGTDSLLIRFYQEEYKDTAIFLTALDIPGSQRLPGFYTHPFFAEYT</sequence>
<comment type="caution">
    <text evidence="2">The sequence shown here is derived from an EMBL/GenBank/DDBJ whole genome shotgun (WGS) entry which is preliminary data.</text>
</comment>
<dbReference type="Proteomes" id="UP001595640">
    <property type="component" value="Unassembled WGS sequence"/>
</dbReference>
<organism evidence="2 3">
    <name type="scientific">Modicisalibacter luteus</name>
    <dbReference type="NCBI Taxonomy" id="453962"/>
    <lineage>
        <taxon>Bacteria</taxon>
        <taxon>Pseudomonadati</taxon>
        <taxon>Pseudomonadota</taxon>
        <taxon>Gammaproteobacteria</taxon>
        <taxon>Oceanospirillales</taxon>
        <taxon>Halomonadaceae</taxon>
        <taxon>Modicisalibacter</taxon>
    </lineage>
</organism>
<name>A0ABV7LVP7_9GAMM</name>
<evidence type="ECO:0000313" key="3">
    <source>
        <dbReference type="Proteomes" id="UP001595640"/>
    </source>
</evidence>
<accession>A0ABV7LVP7</accession>
<feature type="transmembrane region" description="Helical" evidence="1">
    <location>
        <begin position="62"/>
        <end position="83"/>
    </location>
</feature>
<gene>
    <name evidence="2" type="ORF">ACFOEI_00135</name>
</gene>
<keyword evidence="1" id="KW-1133">Transmembrane helix</keyword>